<dbReference type="PROSITE" id="PS50887">
    <property type="entry name" value="GGDEF"/>
    <property type="match status" value="1"/>
</dbReference>
<keyword evidence="6" id="KW-0548">Nucleotidyltransferase</keyword>
<dbReference type="SMART" id="SM00267">
    <property type="entry name" value="GGDEF"/>
    <property type="match status" value="1"/>
</dbReference>
<dbReference type="InterPro" id="IPR043128">
    <property type="entry name" value="Rev_trsase/Diguanyl_cyclase"/>
</dbReference>
<dbReference type="GO" id="GO:1902201">
    <property type="term" value="P:negative regulation of bacterial-type flagellum-dependent cell motility"/>
    <property type="evidence" value="ECO:0007669"/>
    <property type="project" value="TreeGrafter"/>
</dbReference>
<dbReference type="PANTHER" id="PTHR45138:SF9">
    <property type="entry name" value="DIGUANYLATE CYCLASE DGCM-RELATED"/>
    <property type="match status" value="1"/>
</dbReference>
<dbReference type="InterPro" id="IPR048516">
    <property type="entry name" value="DGCcoil"/>
</dbReference>
<dbReference type="SUPFAM" id="SSF55073">
    <property type="entry name" value="Nucleotide cyclase"/>
    <property type="match status" value="1"/>
</dbReference>
<evidence type="ECO:0000256" key="1">
    <source>
        <dbReference type="ARBA" id="ARBA00001946"/>
    </source>
</evidence>
<dbReference type="InterPro" id="IPR050469">
    <property type="entry name" value="Diguanylate_Cyclase"/>
</dbReference>
<dbReference type="Proteomes" id="UP000094769">
    <property type="component" value="Unassembled WGS sequence"/>
</dbReference>
<sequence length="513" mass="57897">MNEKDWKERYEDLLRQHESEDEANRELKELLTRTIIRLTLAANGLDSRLDPHLKGVRDAVRGGVNDKLKSKLNALSDGLLHFSEDAGEEDVDTTGDYIKLLNSLQLNKKEAQEAAGLMHQLADDPSQMEIGQFSRLVQLLSREQPVKVKKTGLFERLLGGPQGEHEQGPKPNDILLNLLEQASWPGHWGDEINQLKRRLDGKASTDAWSEVLRDLLELSAKSYGQVQMEIKEAEDFLEELTQRLQDLGVHLQSAHDGRNQIIEHGRSLSEKVTGHVGDLGESVQAATDLQQLKTAVRDRLSLIQSNIDDYLQEEKQWHRKTEASEQELKHRLAKLEKESSELRSRMVEAHHMALIDAVTGLPNRLAYEERVEQEYARWKRFNDPLCMLVWDIDDFKSINDRFGHQAGDKALRVIAKSLQSRLRVTDFIARYGGEEFVCLLCGTKGGEALKVADEMRRSVETNGFHSAGKPVPVTISCGIAPFTGSDSIDSVFLRADKALYEAKKAGKNRCQLG</sequence>
<dbReference type="AlphaFoldDB" id="A0A7Z0VNW7"/>
<comment type="catalytic activity">
    <reaction evidence="3">
        <text>2 GTP = 3',3'-c-di-GMP + 2 diphosphate</text>
        <dbReference type="Rhea" id="RHEA:24898"/>
        <dbReference type="ChEBI" id="CHEBI:33019"/>
        <dbReference type="ChEBI" id="CHEBI:37565"/>
        <dbReference type="ChEBI" id="CHEBI:58805"/>
        <dbReference type="EC" id="2.7.7.65"/>
    </reaction>
</comment>
<name>A0A7Z0VNW7_9GAMM</name>
<reference evidence="6 7" key="1">
    <citation type="submission" date="2016-06" db="EMBL/GenBank/DDBJ databases">
        <title>Genome sequence of endosymbiont of Candidatus Endolucinida thiodiazotropha.</title>
        <authorList>
            <person name="Poehlein A."/>
            <person name="Koenig S."/>
            <person name="Heiden S.E."/>
            <person name="Thuermer A."/>
            <person name="Voget S."/>
            <person name="Daniel R."/>
            <person name="Markert S."/>
            <person name="Gros O."/>
            <person name="Schweder T."/>
        </authorList>
    </citation>
    <scope>NUCLEOTIDE SEQUENCE [LARGE SCALE GENOMIC DNA]</scope>
    <source>
        <strain evidence="6 7">COS</strain>
    </source>
</reference>
<dbReference type="CDD" id="cd01949">
    <property type="entry name" value="GGDEF"/>
    <property type="match status" value="1"/>
</dbReference>
<dbReference type="FunFam" id="3.30.70.270:FF:000001">
    <property type="entry name" value="Diguanylate cyclase domain protein"/>
    <property type="match status" value="1"/>
</dbReference>
<feature type="coiled-coil region" evidence="4">
    <location>
        <begin position="223"/>
        <end position="250"/>
    </location>
</feature>
<dbReference type="EMBL" id="MARB01000003">
    <property type="protein sequence ID" value="ODJ89147.1"/>
    <property type="molecule type" value="Genomic_DNA"/>
</dbReference>
<evidence type="ECO:0000256" key="2">
    <source>
        <dbReference type="ARBA" id="ARBA00012528"/>
    </source>
</evidence>
<dbReference type="NCBIfam" id="TIGR00254">
    <property type="entry name" value="GGDEF"/>
    <property type="match status" value="1"/>
</dbReference>
<proteinExistence type="predicted"/>
<dbReference type="GO" id="GO:0052621">
    <property type="term" value="F:diguanylate cyclase activity"/>
    <property type="evidence" value="ECO:0007669"/>
    <property type="project" value="UniProtKB-EC"/>
</dbReference>
<evidence type="ECO:0000256" key="4">
    <source>
        <dbReference type="SAM" id="Coils"/>
    </source>
</evidence>
<keyword evidence="6" id="KW-0808">Transferase</keyword>
<dbReference type="Pfam" id="PF20975">
    <property type="entry name" value="DGCcoil"/>
    <property type="match status" value="1"/>
</dbReference>
<accession>A0A7Z0VNW7</accession>
<evidence type="ECO:0000313" key="7">
    <source>
        <dbReference type="Proteomes" id="UP000094769"/>
    </source>
</evidence>
<keyword evidence="7" id="KW-1185">Reference proteome</keyword>
<dbReference type="InterPro" id="IPR000160">
    <property type="entry name" value="GGDEF_dom"/>
</dbReference>
<dbReference type="GO" id="GO:0043709">
    <property type="term" value="P:cell adhesion involved in single-species biofilm formation"/>
    <property type="evidence" value="ECO:0007669"/>
    <property type="project" value="TreeGrafter"/>
</dbReference>
<dbReference type="OrthoDB" id="9812260at2"/>
<dbReference type="PANTHER" id="PTHR45138">
    <property type="entry name" value="REGULATORY COMPONENTS OF SENSORY TRANSDUCTION SYSTEM"/>
    <property type="match status" value="1"/>
</dbReference>
<gene>
    <name evidence="6" type="primary">dosC_2</name>
    <name evidence="6" type="ORF">CODIS_07600</name>
</gene>
<dbReference type="GO" id="GO:0005886">
    <property type="term" value="C:plasma membrane"/>
    <property type="evidence" value="ECO:0007669"/>
    <property type="project" value="TreeGrafter"/>
</dbReference>
<protein>
    <recommendedName>
        <fullName evidence="2">diguanylate cyclase</fullName>
        <ecNumber evidence="2">2.7.7.65</ecNumber>
    </recommendedName>
</protein>
<comment type="caution">
    <text evidence="6">The sequence shown here is derived from an EMBL/GenBank/DDBJ whole genome shotgun (WGS) entry which is preliminary data.</text>
</comment>
<organism evidence="6 7">
    <name type="scientific">Candidatus Thiodiazotropha endolucinida</name>
    <dbReference type="NCBI Taxonomy" id="1655433"/>
    <lineage>
        <taxon>Bacteria</taxon>
        <taxon>Pseudomonadati</taxon>
        <taxon>Pseudomonadota</taxon>
        <taxon>Gammaproteobacteria</taxon>
        <taxon>Chromatiales</taxon>
        <taxon>Sedimenticolaceae</taxon>
        <taxon>Candidatus Thiodiazotropha</taxon>
    </lineage>
</organism>
<feature type="domain" description="GGDEF" evidence="5">
    <location>
        <begin position="383"/>
        <end position="513"/>
    </location>
</feature>
<evidence type="ECO:0000256" key="3">
    <source>
        <dbReference type="ARBA" id="ARBA00034247"/>
    </source>
</evidence>
<evidence type="ECO:0000259" key="5">
    <source>
        <dbReference type="PROSITE" id="PS50887"/>
    </source>
</evidence>
<dbReference type="EC" id="2.7.7.65" evidence="2"/>
<dbReference type="InterPro" id="IPR029787">
    <property type="entry name" value="Nucleotide_cyclase"/>
</dbReference>
<feature type="coiled-coil region" evidence="4">
    <location>
        <begin position="318"/>
        <end position="352"/>
    </location>
</feature>
<evidence type="ECO:0000313" key="6">
    <source>
        <dbReference type="EMBL" id="ODJ89147.1"/>
    </source>
</evidence>
<dbReference type="Pfam" id="PF00990">
    <property type="entry name" value="GGDEF"/>
    <property type="match status" value="1"/>
</dbReference>
<dbReference type="RefSeq" id="WP_069121365.1">
    <property type="nucleotide sequence ID" value="NZ_MARB01000003.1"/>
</dbReference>
<keyword evidence="4" id="KW-0175">Coiled coil</keyword>
<dbReference type="Gene3D" id="3.30.70.270">
    <property type="match status" value="1"/>
</dbReference>
<comment type="cofactor">
    <cofactor evidence="1">
        <name>Mg(2+)</name>
        <dbReference type="ChEBI" id="CHEBI:18420"/>
    </cofactor>
</comment>